<keyword evidence="4" id="KW-1185">Reference proteome</keyword>
<dbReference type="SUPFAM" id="SSF49503">
    <property type="entry name" value="Cupredoxins"/>
    <property type="match status" value="1"/>
</dbReference>
<proteinExistence type="inferred from homology"/>
<dbReference type="InterPro" id="IPR011707">
    <property type="entry name" value="Cu-oxidase-like_N"/>
</dbReference>
<gene>
    <name evidence="3" type="ORF">PIB30_044242</name>
</gene>
<accession>A0ABU6XH25</accession>
<feature type="domain" description="Plastocyanin-like" evidence="2">
    <location>
        <begin position="24"/>
        <end position="84"/>
    </location>
</feature>
<comment type="similarity">
    <text evidence="1">Belongs to the multicopper oxidase family.</text>
</comment>
<dbReference type="Pfam" id="PF07732">
    <property type="entry name" value="Cu-oxidase_3"/>
    <property type="match status" value="1"/>
</dbReference>
<comment type="caution">
    <text evidence="3">The sequence shown here is derived from an EMBL/GenBank/DDBJ whole genome shotgun (WGS) entry which is preliminary data.</text>
</comment>
<dbReference type="Gene3D" id="2.60.40.420">
    <property type="entry name" value="Cupredoxins - blue copper proteins"/>
    <property type="match status" value="1"/>
</dbReference>
<sequence length="87" mass="9931">MREKGQATVIAKDPHGYYTWNVIYGSISQLGVPQQAILINNQFPDPEINCSSNNNSVFNVFNNIHEPFLVNWHGIQLRKNSWQDDGT</sequence>
<protein>
    <recommendedName>
        <fullName evidence="2">Plastocyanin-like domain-containing protein</fullName>
    </recommendedName>
</protein>
<name>A0ABU6XH25_9FABA</name>
<evidence type="ECO:0000256" key="1">
    <source>
        <dbReference type="ARBA" id="ARBA00010609"/>
    </source>
</evidence>
<evidence type="ECO:0000259" key="2">
    <source>
        <dbReference type="Pfam" id="PF07732"/>
    </source>
</evidence>
<reference evidence="3 4" key="1">
    <citation type="journal article" date="2023" name="Plants (Basel)">
        <title>Bridging the Gap: Combining Genomics and Transcriptomics Approaches to Understand Stylosanthes scabra, an Orphan Legume from the Brazilian Caatinga.</title>
        <authorList>
            <person name="Ferreira-Neto J.R.C."/>
            <person name="da Silva M.D."/>
            <person name="Binneck E."/>
            <person name="de Melo N.F."/>
            <person name="da Silva R.H."/>
            <person name="de Melo A.L.T.M."/>
            <person name="Pandolfi V."/>
            <person name="Bustamante F.O."/>
            <person name="Brasileiro-Vidal A.C."/>
            <person name="Benko-Iseppon A.M."/>
        </authorList>
    </citation>
    <scope>NUCLEOTIDE SEQUENCE [LARGE SCALE GENOMIC DNA]</scope>
    <source>
        <tissue evidence="3">Leaves</tissue>
    </source>
</reference>
<dbReference type="InterPro" id="IPR008972">
    <property type="entry name" value="Cupredoxin"/>
</dbReference>
<evidence type="ECO:0000313" key="4">
    <source>
        <dbReference type="Proteomes" id="UP001341840"/>
    </source>
</evidence>
<evidence type="ECO:0000313" key="3">
    <source>
        <dbReference type="EMBL" id="MED6196115.1"/>
    </source>
</evidence>
<dbReference type="Proteomes" id="UP001341840">
    <property type="component" value="Unassembled WGS sequence"/>
</dbReference>
<dbReference type="EMBL" id="JASCZI010211711">
    <property type="protein sequence ID" value="MED6196115.1"/>
    <property type="molecule type" value="Genomic_DNA"/>
</dbReference>
<organism evidence="3 4">
    <name type="scientific">Stylosanthes scabra</name>
    <dbReference type="NCBI Taxonomy" id="79078"/>
    <lineage>
        <taxon>Eukaryota</taxon>
        <taxon>Viridiplantae</taxon>
        <taxon>Streptophyta</taxon>
        <taxon>Embryophyta</taxon>
        <taxon>Tracheophyta</taxon>
        <taxon>Spermatophyta</taxon>
        <taxon>Magnoliopsida</taxon>
        <taxon>eudicotyledons</taxon>
        <taxon>Gunneridae</taxon>
        <taxon>Pentapetalae</taxon>
        <taxon>rosids</taxon>
        <taxon>fabids</taxon>
        <taxon>Fabales</taxon>
        <taxon>Fabaceae</taxon>
        <taxon>Papilionoideae</taxon>
        <taxon>50 kb inversion clade</taxon>
        <taxon>dalbergioids sensu lato</taxon>
        <taxon>Dalbergieae</taxon>
        <taxon>Pterocarpus clade</taxon>
        <taxon>Stylosanthes</taxon>
    </lineage>
</organism>